<sequence length="131" mass="14635">PVRPSSVASTSSSSTSESKNKKSDLEKVVEKCVNKVQNDPDQVAKLQFMGALGLVTPVALSEHITEQQNERAKRKLRCRTANHNQFVDGSFFEINIEWKKSCYLSSGVPTPLRRCLRVDTRGSGERAFMHP</sequence>
<feature type="non-terminal residue" evidence="2">
    <location>
        <position position="131"/>
    </location>
</feature>
<accession>A0AAD8EQI5</accession>
<reference evidence="2" key="1">
    <citation type="journal article" date="2023" name="IScience">
        <title>Live-bearing cockroach genome reveals convergent evolutionary mechanisms linked to viviparity in insects and beyond.</title>
        <authorList>
            <person name="Fouks B."/>
            <person name="Harrison M.C."/>
            <person name="Mikhailova A.A."/>
            <person name="Marchal E."/>
            <person name="English S."/>
            <person name="Carruthers M."/>
            <person name="Jennings E.C."/>
            <person name="Chiamaka E.L."/>
            <person name="Frigard R.A."/>
            <person name="Pippel M."/>
            <person name="Attardo G.M."/>
            <person name="Benoit J.B."/>
            <person name="Bornberg-Bauer E."/>
            <person name="Tobe S.S."/>
        </authorList>
    </citation>
    <scope>NUCLEOTIDE SEQUENCE</scope>
    <source>
        <strain evidence="2">Stay&amp;Tobe</strain>
    </source>
</reference>
<gene>
    <name evidence="2" type="ORF">L9F63_026788</name>
</gene>
<organism evidence="2 3">
    <name type="scientific">Diploptera punctata</name>
    <name type="common">Pacific beetle cockroach</name>
    <dbReference type="NCBI Taxonomy" id="6984"/>
    <lineage>
        <taxon>Eukaryota</taxon>
        <taxon>Metazoa</taxon>
        <taxon>Ecdysozoa</taxon>
        <taxon>Arthropoda</taxon>
        <taxon>Hexapoda</taxon>
        <taxon>Insecta</taxon>
        <taxon>Pterygota</taxon>
        <taxon>Neoptera</taxon>
        <taxon>Polyneoptera</taxon>
        <taxon>Dictyoptera</taxon>
        <taxon>Blattodea</taxon>
        <taxon>Blaberoidea</taxon>
        <taxon>Blaberidae</taxon>
        <taxon>Diplopterinae</taxon>
        <taxon>Diploptera</taxon>
    </lineage>
</organism>
<dbReference type="Proteomes" id="UP001233999">
    <property type="component" value="Unassembled WGS sequence"/>
</dbReference>
<proteinExistence type="predicted"/>
<protein>
    <submittedName>
        <fullName evidence="2">Uncharacterized protein</fullName>
    </submittedName>
</protein>
<dbReference type="EMBL" id="JASPKZ010001327">
    <property type="protein sequence ID" value="KAJ9598107.1"/>
    <property type="molecule type" value="Genomic_DNA"/>
</dbReference>
<keyword evidence="3" id="KW-1185">Reference proteome</keyword>
<evidence type="ECO:0000256" key="1">
    <source>
        <dbReference type="SAM" id="MobiDB-lite"/>
    </source>
</evidence>
<reference evidence="2" key="2">
    <citation type="submission" date="2023-05" db="EMBL/GenBank/DDBJ databases">
        <authorList>
            <person name="Fouks B."/>
        </authorList>
    </citation>
    <scope>NUCLEOTIDE SEQUENCE</scope>
    <source>
        <strain evidence="2">Stay&amp;Tobe</strain>
        <tissue evidence="2">Testes</tissue>
    </source>
</reference>
<feature type="compositionally biased region" description="Low complexity" evidence="1">
    <location>
        <begin position="1"/>
        <end position="17"/>
    </location>
</feature>
<comment type="caution">
    <text evidence="2">The sequence shown here is derived from an EMBL/GenBank/DDBJ whole genome shotgun (WGS) entry which is preliminary data.</text>
</comment>
<feature type="region of interest" description="Disordered" evidence="1">
    <location>
        <begin position="1"/>
        <end position="26"/>
    </location>
</feature>
<evidence type="ECO:0000313" key="3">
    <source>
        <dbReference type="Proteomes" id="UP001233999"/>
    </source>
</evidence>
<name>A0AAD8EQI5_DIPPU</name>
<evidence type="ECO:0000313" key="2">
    <source>
        <dbReference type="EMBL" id="KAJ9598107.1"/>
    </source>
</evidence>
<dbReference type="AlphaFoldDB" id="A0AAD8EQI5"/>